<feature type="transmembrane region" description="Helical" evidence="1">
    <location>
        <begin position="168"/>
        <end position="189"/>
    </location>
</feature>
<gene>
    <name evidence="2" type="ORF">PSTEL_00880</name>
</gene>
<keyword evidence="1" id="KW-0812">Transmembrane</keyword>
<dbReference type="OrthoDB" id="2677607at2"/>
<feature type="transmembrane region" description="Helical" evidence="1">
    <location>
        <begin position="80"/>
        <end position="104"/>
    </location>
</feature>
<evidence type="ECO:0000313" key="2">
    <source>
        <dbReference type="EMBL" id="AIQ61895.1"/>
    </source>
</evidence>
<keyword evidence="1" id="KW-0472">Membrane</keyword>
<dbReference type="STRING" id="169760.PSTEL_00880"/>
<reference evidence="2 3" key="1">
    <citation type="submission" date="2014-08" db="EMBL/GenBank/DDBJ databases">
        <title>Comparative genomics of the Paenibacillus odorifer group.</title>
        <authorList>
            <person name="den Bakker H.C."/>
            <person name="Tsai Y.-C."/>
            <person name="Martin N."/>
            <person name="Korlach J."/>
            <person name="Wiedmann M."/>
        </authorList>
    </citation>
    <scope>NUCLEOTIDE SEQUENCE [LARGE SCALE GENOMIC DNA]</scope>
    <source>
        <strain evidence="2 3">DSM 14472</strain>
    </source>
</reference>
<proteinExistence type="predicted"/>
<dbReference type="EMBL" id="CP009286">
    <property type="protein sequence ID" value="AIQ61895.1"/>
    <property type="molecule type" value="Genomic_DNA"/>
</dbReference>
<evidence type="ECO:0000256" key="1">
    <source>
        <dbReference type="SAM" id="Phobius"/>
    </source>
</evidence>
<organism evidence="2 3">
    <name type="scientific">Paenibacillus stellifer</name>
    <dbReference type="NCBI Taxonomy" id="169760"/>
    <lineage>
        <taxon>Bacteria</taxon>
        <taxon>Bacillati</taxon>
        <taxon>Bacillota</taxon>
        <taxon>Bacilli</taxon>
        <taxon>Bacillales</taxon>
        <taxon>Paenibacillaceae</taxon>
        <taxon>Paenibacillus</taxon>
    </lineage>
</organism>
<evidence type="ECO:0008006" key="4">
    <source>
        <dbReference type="Google" id="ProtNLM"/>
    </source>
</evidence>
<feature type="transmembrane region" description="Helical" evidence="1">
    <location>
        <begin position="125"/>
        <end position="148"/>
    </location>
</feature>
<protein>
    <recommendedName>
        <fullName evidence="4">Glycerophosphoryl diester phosphodiesterase membrane domain-containing protein</fullName>
    </recommendedName>
</protein>
<feature type="transmembrane region" description="Helical" evidence="1">
    <location>
        <begin position="210"/>
        <end position="238"/>
    </location>
</feature>
<dbReference type="Proteomes" id="UP000029507">
    <property type="component" value="Chromosome"/>
</dbReference>
<dbReference type="KEGG" id="pste:PSTEL_00880"/>
<dbReference type="AlphaFoldDB" id="A0A089LPA6"/>
<name>A0A089LPA6_9BACL</name>
<evidence type="ECO:0000313" key="3">
    <source>
        <dbReference type="Proteomes" id="UP000029507"/>
    </source>
</evidence>
<sequence length="276" mass="31077">MRNWIARGWKSVKEQLYILILLFIYRLLWGYCLYRFIRSAVVPALLRYPSENAGGSASGRLLYSVEAQLGLLHDPAVMRWLWTLLILAAVRLLLTPFIRAGLLYELHQESRGERGLFFFSGMKKYGLPILLFSAIEWVLTLLPLYWLLPKGLQLLHTSPSGPSLLLTVLPVLLAWLLYVWLIRLLLLYMQFGYTGETGILPSLLTALRRFPSAAGIGFLMGGGSLLVLVISAATGLLLPGFPALLLRQLAPLPSLVFGLWGLASQYHTWRGERIRS</sequence>
<keyword evidence="3" id="KW-1185">Reference proteome</keyword>
<feature type="transmembrane region" description="Helical" evidence="1">
    <location>
        <begin position="16"/>
        <end position="37"/>
    </location>
</feature>
<dbReference type="RefSeq" id="WP_038692946.1">
    <property type="nucleotide sequence ID" value="NZ_CP009286.1"/>
</dbReference>
<dbReference type="HOGENOM" id="CLU_1011376_0_0_9"/>
<keyword evidence="1" id="KW-1133">Transmembrane helix</keyword>
<accession>A0A089LPA6</accession>